<protein>
    <submittedName>
        <fullName evidence="3">Uncharacterized protein</fullName>
    </submittedName>
</protein>
<keyword evidence="2" id="KW-0732">Signal</keyword>
<feature type="signal peptide" evidence="2">
    <location>
        <begin position="1"/>
        <end position="15"/>
    </location>
</feature>
<proteinExistence type="predicted"/>
<gene>
    <name evidence="3" type="ORF">METSCH_C03890</name>
</gene>
<organism evidence="3 4">
    <name type="scientific">Metschnikowia aff. pulcherrima</name>
    <dbReference type="NCBI Taxonomy" id="2163413"/>
    <lineage>
        <taxon>Eukaryota</taxon>
        <taxon>Fungi</taxon>
        <taxon>Dikarya</taxon>
        <taxon>Ascomycota</taxon>
        <taxon>Saccharomycotina</taxon>
        <taxon>Pichiomycetes</taxon>
        <taxon>Metschnikowiaceae</taxon>
        <taxon>Metschnikowia</taxon>
    </lineage>
</organism>
<feature type="region of interest" description="Disordered" evidence="1">
    <location>
        <begin position="105"/>
        <end position="137"/>
    </location>
</feature>
<dbReference type="AlphaFoldDB" id="A0A4P6XRA2"/>
<evidence type="ECO:0000313" key="4">
    <source>
        <dbReference type="Proteomes" id="UP000292447"/>
    </source>
</evidence>
<evidence type="ECO:0000256" key="1">
    <source>
        <dbReference type="SAM" id="MobiDB-lite"/>
    </source>
</evidence>
<accession>A0A4P6XRA2</accession>
<keyword evidence="4" id="KW-1185">Reference proteome</keyword>
<evidence type="ECO:0000256" key="2">
    <source>
        <dbReference type="SAM" id="SignalP"/>
    </source>
</evidence>
<name>A0A4P6XRA2_9ASCO</name>
<feature type="chain" id="PRO_5020468994" evidence="2">
    <location>
        <begin position="16"/>
        <end position="666"/>
    </location>
</feature>
<evidence type="ECO:0000313" key="3">
    <source>
        <dbReference type="EMBL" id="QBM88421.1"/>
    </source>
</evidence>
<dbReference type="Proteomes" id="UP000292447">
    <property type="component" value="Chromosome III"/>
</dbReference>
<dbReference type="EMBL" id="CP034458">
    <property type="protein sequence ID" value="QBM88421.1"/>
    <property type="molecule type" value="Genomic_DNA"/>
</dbReference>
<sequence>MKLFISSVLCSVVAAISLKSYPEFESLAIFDDETSSFAPSAVEDELLFQKDNIISQLSKRENIELVPRASDIQVSDIQVSRNHPSELSNDVKSDPLTRTARQWFPKLIGGNGDDDEETDIHEEEEGEEDEESHSPKRHVPTLLHGLTYSQLYENDLRVKNEFMVSKKVLYSKLQEFVDRDEIHMEKFAEKEVALEQDYLKLTADFAHLQSSGNLFRDECRNKFIFVQRFYNLLLFGLGLIKRNRLVGQTSSIKNDVKDAFVSKLGAFRVKFLIVEIIFMEFITADGYWNISAPDIEDRVQFYETYLNTLLTESDLLASDEIMLDKALKGQVENLITNLEAVKSVAGIKPKPIERAIPLTPPLVEEFFNEETKSLMSQVDKNIQLLEQMLDDNFKGNKIHYMHYLLARRSVENLLAELGGMTLLPDVETRIRDYRENINMKLECMDRAFSCARAKLCSIILYSDGECVHLSFTVFEKDVEKLYEKIGQLYSSIFGKTLENNGAEKASYEDYRFHLLTLESVDTSGWSDEPRLNKVLDRIQQLERSLEVMTHFLRPMESIEEDAIEDETVVCDEEFTKNINKQLQQIETILSENLDPSKNKGSTLKNEHALQKNEFDKIVQKINLAGDICVAASSGLVEKVSSQFNLIETLFSHTPSYDKSLDKVLSR</sequence>
<reference evidence="4" key="1">
    <citation type="submission" date="2019-03" db="EMBL/GenBank/DDBJ databases">
        <title>Snf2 controls pulcherriminic acid biosynthesis and connects pigmentation and antifungal activity of the yeast Metschnikowia pulcherrima.</title>
        <authorList>
            <person name="Gore-Lloyd D."/>
            <person name="Sumann I."/>
            <person name="Brachmann A.O."/>
            <person name="Schneeberger K."/>
            <person name="Ortiz-Merino R.A."/>
            <person name="Moreno-Beltran M."/>
            <person name="Schlaefli M."/>
            <person name="Kirner P."/>
            <person name="Santos Kron A."/>
            <person name="Wolfe K.H."/>
            <person name="Piel J."/>
            <person name="Ahrens C.H."/>
            <person name="Henk D."/>
            <person name="Freimoser F.M."/>
        </authorList>
    </citation>
    <scope>NUCLEOTIDE SEQUENCE [LARGE SCALE GENOMIC DNA]</scope>
    <source>
        <strain evidence="4">APC 1.2</strain>
    </source>
</reference>
<feature type="compositionally biased region" description="Acidic residues" evidence="1">
    <location>
        <begin position="112"/>
        <end position="131"/>
    </location>
</feature>